<dbReference type="PANTHER" id="PTHR33987">
    <property type="entry name" value="CALCINEURIN-LIKE METALLO-PHOSPHOESTERASE SUPERFAMILY PROTEIN"/>
    <property type="match status" value="1"/>
</dbReference>
<evidence type="ECO:0000313" key="4">
    <source>
        <dbReference type="Proteomes" id="UP000183649"/>
    </source>
</evidence>
<dbReference type="RefSeq" id="WP_055450591.1">
    <property type="nucleotide sequence ID" value="NZ_CYHF01000005.1"/>
</dbReference>
<evidence type="ECO:0000259" key="1">
    <source>
        <dbReference type="Pfam" id="PF09423"/>
    </source>
</evidence>
<dbReference type="InterPro" id="IPR006311">
    <property type="entry name" value="TAT_signal"/>
</dbReference>
<dbReference type="CDD" id="cd07389">
    <property type="entry name" value="MPP_PhoD"/>
    <property type="match status" value="1"/>
</dbReference>
<dbReference type="STRING" id="339866.GCA_001418255_01711"/>
<dbReference type="EMBL" id="CYHF01000005">
    <property type="protein sequence ID" value="CUA97291.1"/>
    <property type="molecule type" value="Genomic_DNA"/>
</dbReference>
<reference evidence="4" key="1">
    <citation type="submission" date="2015-08" db="EMBL/GenBank/DDBJ databases">
        <authorList>
            <person name="Varghese N."/>
        </authorList>
    </citation>
    <scope>NUCLEOTIDE SEQUENCE [LARGE SCALE GENOMIC DNA]</scope>
    <source>
        <strain evidence="4">DSM 18181</strain>
    </source>
</reference>
<dbReference type="InterPro" id="IPR038607">
    <property type="entry name" value="PhoD-like_sf"/>
</dbReference>
<dbReference type="InterPro" id="IPR018946">
    <property type="entry name" value="PhoD-like_MPP"/>
</dbReference>
<proteinExistence type="predicted"/>
<dbReference type="OrthoDB" id="327733at2"/>
<accession>A0A0K6I2I1</accession>
<dbReference type="SUPFAM" id="SSF56300">
    <property type="entry name" value="Metallo-dependent phosphatases"/>
    <property type="match status" value="1"/>
</dbReference>
<dbReference type="Pfam" id="PF09423">
    <property type="entry name" value="PhoD"/>
    <property type="match status" value="1"/>
</dbReference>
<dbReference type="PROSITE" id="PS51318">
    <property type="entry name" value="TAT"/>
    <property type="match status" value="1"/>
</dbReference>
<organism evidence="3 4">
    <name type="scientific">Thiomonas bhubaneswarensis</name>
    <dbReference type="NCBI Taxonomy" id="339866"/>
    <lineage>
        <taxon>Bacteria</taxon>
        <taxon>Pseudomonadati</taxon>
        <taxon>Pseudomonadota</taxon>
        <taxon>Betaproteobacteria</taxon>
        <taxon>Burkholderiales</taxon>
        <taxon>Thiomonas</taxon>
    </lineage>
</organism>
<dbReference type="InterPro" id="IPR029052">
    <property type="entry name" value="Metallo-depent_PP-like"/>
</dbReference>
<dbReference type="Proteomes" id="UP000183649">
    <property type="component" value="Unassembled WGS sequence"/>
</dbReference>
<dbReference type="Gene3D" id="3.60.21.70">
    <property type="entry name" value="PhoD-like phosphatase"/>
    <property type="match status" value="1"/>
</dbReference>
<name>A0A0K6I2I1_9BURK</name>
<gene>
    <name evidence="3" type="ORF">Ga0061069_105205</name>
</gene>
<feature type="domain" description="PhoD-like phosphatase metallophosphatase" evidence="1">
    <location>
        <begin position="172"/>
        <end position="416"/>
    </location>
</feature>
<dbReference type="InterPro" id="IPR056702">
    <property type="entry name" value="DUF7800"/>
</dbReference>
<sequence>MGAAPQTPPRLPTRRSFLRGGLAASALLATGGWTFPAAWAEPAPPGTLFAGPMQGYVAARSAVVWLQTPGAAEVALEYAPVDQPGNKKRTASQRTDAAGQFCAHLVLDDLNPGVNYVAVALVNGQPAADRVITVRTQPIWQFRNPPPDVTLITGSCAYINDPAFDRPGKPYGGGYEIYGPMTAERADLMIWLGDNLYYREADTQSPEGMALRYRQTRGFAPLDAFLRSTPQVAIWDDHDYGPNDSDSSFEFKSAALDLFQTYWANPTYGVGSVAGVFTKTSIADADIFLLDNRWWRSADATSPGERGKVMFGPAQIRWLKNALLFSRAKFKIVAAGGQFFNEDDAYEGWNQFPIERAEFTGWLQQYRIPGLVFLSGDRHITELIRAPRPAYSGKHDYPLWEFTSSPLNSGPARGDGNPNRVPGTLVTERNYGLLKLRGEGKSRSLELVTKSAEGKVLWSHTLSLSDLGWS</sequence>
<protein>
    <submittedName>
        <fullName evidence="3">Phosphodiesterase/alkaline phosphatase D</fullName>
    </submittedName>
</protein>
<dbReference type="AlphaFoldDB" id="A0A0K6I2I1"/>
<keyword evidence="4" id="KW-1185">Reference proteome</keyword>
<feature type="domain" description="DUF7800" evidence="2">
    <location>
        <begin position="47"/>
        <end position="117"/>
    </location>
</feature>
<evidence type="ECO:0000313" key="3">
    <source>
        <dbReference type="EMBL" id="CUA97291.1"/>
    </source>
</evidence>
<dbReference type="PANTHER" id="PTHR33987:SF1">
    <property type="entry name" value="CALCINEURIN-LIKE METALLO-PHOSPHOESTERASE SUPERFAMILY PROTEIN"/>
    <property type="match status" value="1"/>
</dbReference>
<dbReference type="Pfam" id="PF25077">
    <property type="entry name" value="DUF7800"/>
    <property type="match status" value="1"/>
</dbReference>
<evidence type="ECO:0000259" key="2">
    <source>
        <dbReference type="Pfam" id="PF25077"/>
    </source>
</evidence>